<dbReference type="Gramene" id="TraesROB_scaffold_008249_01G000100.1">
    <property type="protein sequence ID" value="TraesROB_scaffold_008249_01G000100.1"/>
    <property type="gene ID" value="TraesROB_scaffold_008249_01G000100"/>
</dbReference>
<reference evidence="2" key="2">
    <citation type="submission" date="2018-10" db="UniProtKB">
        <authorList>
            <consortium name="EnsemblPlants"/>
        </authorList>
    </citation>
    <scope>IDENTIFICATION</scope>
</reference>
<dbReference type="Gramene" id="TraesMAC4B03G02390300.1">
    <property type="protein sequence ID" value="TraesMAC4B03G02390300.1.CDS1"/>
    <property type="gene ID" value="TraesMAC4B03G02390300"/>
</dbReference>
<keyword evidence="3" id="KW-1185">Reference proteome</keyword>
<keyword evidence="1" id="KW-0732">Signal</keyword>
<dbReference type="Gramene" id="TraesLAC4B03G02344870.1">
    <property type="protein sequence ID" value="TraesLAC4B03G02344870.1.CDS1"/>
    <property type="gene ID" value="TraesLAC4B03G02344870"/>
</dbReference>
<reference evidence="2" key="1">
    <citation type="submission" date="2018-08" db="EMBL/GenBank/DDBJ databases">
        <authorList>
            <person name="Rossello M."/>
        </authorList>
    </citation>
    <scope>NUCLEOTIDE SEQUENCE [LARGE SCALE GENOMIC DNA]</scope>
    <source>
        <strain evidence="2">cv. Chinese Spring</strain>
    </source>
</reference>
<evidence type="ECO:0008006" key="4">
    <source>
        <dbReference type="Google" id="ProtNLM"/>
    </source>
</evidence>
<organism evidence="2">
    <name type="scientific">Triticum aestivum</name>
    <name type="common">Wheat</name>
    <dbReference type="NCBI Taxonomy" id="4565"/>
    <lineage>
        <taxon>Eukaryota</taxon>
        <taxon>Viridiplantae</taxon>
        <taxon>Streptophyta</taxon>
        <taxon>Embryophyta</taxon>
        <taxon>Tracheophyta</taxon>
        <taxon>Spermatophyta</taxon>
        <taxon>Magnoliopsida</taxon>
        <taxon>Liliopsida</taxon>
        <taxon>Poales</taxon>
        <taxon>Poaceae</taxon>
        <taxon>BOP clade</taxon>
        <taxon>Pooideae</taxon>
        <taxon>Triticodae</taxon>
        <taxon>Triticeae</taxon>
        <taxon>Triticinae</taxon>
        <taxon>Triticum</taxon>
    </lineage>
</organism>
<dbReference type="Gramene" id="TraesWEE_scaffold_006056_01G000300.1">
    <property type="protein sequence ID" value="TraesWEE_scaffold_006056_01G000300.1"/>
    <property type="gene ID" value="TraesWEE_scaffold_006056_01G000300"/>
</dbReference>
<name>A0A3B6IV63_WHEAT</name>
<dbReference type="Gramene" id="TraesJAG4B03G02389580.1">
    <property type="protein sequence ID" value="TraesJAG4B03G02389580.1.CDS1"/>
    <property type="gene ID" value="TraesJAG4B03G02389580"/>
</dbReference>
<dbReference type="Gramene" id="TraesLDM4B03G02392890.1">
    <property type="protein sequence ID" value="TraesLDM4B03G02392890.1.CDS1"/>
    <property type="gene ID" value="TraesLDM4B03G02392890"/>
</dbReference>
<dbReference type="Proteomes" id="UP000019116">
    <property type="component" value="Chromosome 4B"/>
</dbReference>
<dbReference type="Gramene" id="TraesCAD_scaffold_151161_01G000100.1">
    <property type="protein sequence ID" value="TraesCAD_scaffold_151161_01G000100.1"/>
    <property type="gene ID" value="TraesCAD_scaffold_151161_01G000100"/>
</dbReference>
<dbReference type="Gramene" id="TraesCS4B03G0874800.1">
    <property type="protein sequence ID" value="TraesCS4B03G0874800.1.CDS1"/>
    <property type="gene ID" value="TraesCS4B03G0874800"/>
</dbReference>
<feature type="chain" id="PRO_5043175923" description="Bowman-Birk serine protease inhibitors family domain-containing protein" evidence="1">
    <location>
        <begin position="29"/>
        <end position="150"/>
    </location>
</feature>
<accession>A0A3B6IV63</accession>
<dbReference type="Gramene" id="TraesARI4B03G02428680.1">
    <property type="protein sequence ID" value="TraesARI4B03G02428680.1.CDS1"/>
    <property type="gene ID" value="TraesARI4B03G02428680"/>
</dbReference>
<feature type="signal peptide" evidence="1">
    <location>
        <begin position="1"/>
        <end position="28"/>
    </location>
</feature>
<dbReference type="Gramene" id="TraesNOR4B03G02409580.1">
    <property type="protein sequence ID" value="TraesNOR4B03G02409580.1.CDS1"/>
    <property type="gene ID" value="TraesNOR4B03G02409580"/>
</dbReference>
<sequence length="150" mass="15218">MAPGSATLVLKAAAVASILAMMVLPSLGRCPSLGPEPPVAAPAPAPAPGPGQAMRCHDCSPHCISTCRVSVPPKCSKPCDAPSCDECRSATFEKCSRADCAGASCDDCDGEATRSCYDSCSNSFACSDCTRAASKQCSADCMSHCTTTCV</sequence>
<dbReference type="Gramene" id="TraesRN4B0100907300.1">
    <property type="protein sequence ID" value="TraesRN4B0100907300.1"/>
    <property type="gene ID" value="TraesRN4B0100907300"/>
</dbReference>
<dbReference type="Gramene" id="TraesCLE_scaffold_006846_01G000400.1">
    <property type="protein sequence ID" value="TraesCLE_scaffold_006846_01G000400.1"/>
    <property type="gene ID" value="TraesCLE_scaffold_006846_01G000400"/>
</dbReference>
<dbReference type="Gramene" id="TraesSTA4B03G02386340.1">
    <property type="protein sequence ID" value="TraesSTA4B03G02386340.1.CDS1"/>
    <property type="gene ID" value="TraesSTA4B03G02386340"/>
</dbReference>
<evidence type="ECO:0000313" key="3">
    <source>
        <dbReference type="Proteomes" id="UP000019116"/>
    </source>
</evidence>
<proteinExistence type="predicted"/>
<evidence type="ECO:0000313" key="2">
    <source>
        <dbReference type="EnsemblPlants" id="TraesCS4B02G336600.1.cds1"/>
    </source>
</evidence>
<evidence type="ECO:0000256" key="1">
    <source>
        <dbReference type="SAM" id="SignalP"/>
    </source>
</evidence>
<dbReference type="Gramene" id="TraesSYM4B03G02418720.1">
    <property type="protein sequence ID" value="TraesSYM4B03G02418720.1.CDS1"/>
    <property type="gene ID" value="TraesSYM4B03G02418720"/>
</dbReference>
<protein>
    <recommendedName>
        <fullName evidence="4">Bowman-Birk serine protease inhibitors family domain-containing protein</fullName>
    </recommendedName>
</protein>
<dbReference type="Gramene" id="TraesCS4B02G336600.1">
    <property type="protein sequence ID" value="TraesCS4B02G336600.1.cds1"/>
    <property type="gene ID" value="TraesCS4B02G336600"/>
</dbReference>
<dbReference type="AlphaFoldDB" id="A0A3B6IV63"/>
<dbReference type="EnsemblPlants" id="TraesCS4B02G336600.1">
    <property type="protein sequence ID" value="TraesCS4B02G336600.1.cds1"/>
    <property type="gene ID" value="TraesCS4B02G336600"/>
</dbReference>
<dbReference type="Gramene" id="TraesJUL4B03G02410610.1">
    <property type="protein sequence ID" value="TraesJUL4B03G02410610.1.CDS1"/>
    <property type="gene ID" value="TraesJUL4B03G02410610"/>
</dbReference>
<dbReference type="OrthoDB" id="10360855at2759"/>